<reference evidence="1" key="1">
    <citation type="journal article" date="2020" name="Stud. Mycol.">
        <title>101 Dothideomycetes genomes: a test case for predicting lifestyles and emergence of pathogens.</title>
        <authorList>
            <person name="Haridas S."/>
            <person name="Albert R."/>
            <person name="Binder M."/>
            <person name="Bloem J."/>
            <person name="Labutti K."/>
            <person name="Salamov A."/>
            <person name="Andreopoulos B."/>
            <person name="Baker S."/>
            <person name="Barry K."/>
            <person name="Bills G."/>
            <person name="Bluhm B."/>
            <person name="Cannon C."/>
            <person name="Castanera R."/>
            <person name="Culley D."/>
            <person name="Daum C."/>
            <person name="Ezra D."/>
            <person name="Gonzalez J."/>
            <person name="Henrissat B."/>
            <person name="Kuo A."/>
            <person name="Liang C."/>
            <person name="Lipzen A."/>
            <person name="Lutzoni F."/>
            <person name="Magnuson J."/>
            <person name="Mondo S."/>
            <person name="Nolan M."/>
            <person name="Ohm R."/>
            <person name="Pangilinan J."/>
            <person name="Park H.-J."/>
            <person name="Ramirez L."/>
            <person name="Alfaro M."/>
            <person name="Sun H."/>
            <person name="Tritt A."/>
            <person name="Yoshinaga Y."/>
            <person name="Zwiers L.-H."/>
            <person name="Turgeon B."/>
            <person name="Goodwin S."/>
            <person name="Spatafora J."/>
            <person name="Crous P."/>
            <person name="Grigoriev I."/>
        </authorList>
    </citation>
    <scope>NUCLEOTIDE SEQUENCE</scope>
    <source>
        <strain evidence="1">CBS 123094</strain>
    </source>
</reference>
<gene>
    <name evidence="1" type="ORF">P154DRAFT_444986</name>
</gene>
<dbReference type="Proteomes" id="UP000799779">
    <property type="component" value="Unassembled WGS sequence"/>
</dbReference>
<accession>A0A6A5WDE6</accession>
<dbReference type="EMBL" id="ML977635">
    <property type="protein sequence ID" value="KAF1995666.1"/>
    <property type="molecule type" value="Genomic_DNA"/>
</dbReference>
<keyword evidence="2" id="KW-1185">Reference proteome</keyword>
<dbReference type="OrthoDB" id="3661685at2759"/>
<name>A0A6A5WDE6_9PLEO</name>
<evidence type="ECO:0000313" key="1">
    <source>
        <dbReference type="EMBL" id="KAF1995666.1"/>
    </source>
</evidence>
<sequence>RPLEINIINHYIRRCSRRTIAIEIEPRRIGDRKKYKDIEDYIIMLSYVNSNLQLELAFYRECFKYTIYFREAISKASQDLLHKCIISLVNKPNFKKVK</sequence>
<proteinExistence type="predicted"/>
<organism evidence="1 2">
    <name type="scientific">Amniculicola lignicola CBS 123094</name>
    <dbReference type="NCBI Taxonomy" id="1392246"/>
    <lineage>
        <taxon>Eukaryota</taxon>
        <taxon>Fungi</taxon>
        <taxon>Dikarya</taxon>
        <taxon>Ascomycota</taxon>
        <taxon>Pezizomycotina</taxon>
        <taxon>Dothideomycetes</taxon>
        <taxon>Pleosporomycetidae</taxon>
        <taxon>Pleosporales</taxon>
        <taxon>Amniculicolaceae</taxon>
        <taxon>Amniculicola</taxon>
    </lineage>
</organism>
<protein>
    <submittedName>
        <fullName evidence="1">Uncharacterized protein</fullName>
    </submittedName>
</protein>
<feature type="non-terminal residue" evidence="1">
    <location>
        <position position="1"/>
    </location>
</feature>
<dbReference type="AlphaFoldDB" id="A0A6A5WDE6"/>
<evidence type="ECO:0000313" key="2">
    <source>
        <dbReference type="Proteomes" id="UP000799779"/>
    </source>
</evidence>